<dbReference type="Proteomes" id="UP000095283">
    <property type="component" value="Unplaced"/>
</dbReference>
<evidence type="ECO:0000313" key="1">
    <source>
        <dbReference type="Proteomes" id="UP000095283"/>
    </source>
</evidence>
<dbReference type="AlphaFoldDB" id="A0A1I7W8A7"/>
<organism evidence="1 2">
    <name type="scientific">Heterorhabditis bacteriophora</name>
    <name type="common">Entomopathogenic nematode worm</name>
    <dbReference type="NCBI Taxonomy" id="37862"/>
    <lineage>
        <taxon>Eukaryota</taxon>
        <taxon>Metazoa</taxon>
        <taxon>Ecdysozoa</taxon>
        <taxon>Nematoda</taxon>
        <taxon>Chromadorea</taxon>
        <taxon>Rhabditida</taxon>
        <taxon>Rhabditina</taxon>
        <taxon>Rhabditomorpha</taxon>
        <taxon>Strongyloidea</taxon>
        <taxon>Heterorhabditidae</taxon>
        <taxon>Heterorhabditis</taxon>
    </lineage>
</organism>
<protein>
    <submittedName>
        <fullName evidence="2">Uncharacterized protein</fullName>
    </submittedName>
</protein>
<sequence length="33" mass="3894">MGKYKITLNFLKSNIYSYNSTTLIYYLGVDKKL</sequence>
<accession>A0A1I7W8A7</accession>
<dbReference type="WBParaSite" id="Hba_00882">
    <property type="protein sequence ID" value="Hba_00882"/>
    <property type="gene ID" value="Hba_00882"/>
</dbReference>
<evidence type="ECO:0000313" key="2">
    <source>
        <dbReference type="WBParaSite" id="Hba_00882"/>
    </source>
</evidence>
<reference evidence="2" key="1">
    <citation type="submission" date="2016-11" db="UniProtKB">
        <authorList>
            <consortium name="WormBaseParasite"/>
        </authorList>
    </citation>
    <scope>IDENTIFICATION</scope>
</reference>
<name>A0A1I7W8A7_HETBA</name>
<proteinExistence type="predicted"/>
<keyword evidence="1" id="KW-1185">Reference proteome</keyword>